<feature type="domain" description="AAA+ ATPase" evidence="3">
    <location>
        <begin position="1818"/>
        <end position="2079"/>
    </location>
</feature>
<dbReference type="Gene3D" id="3.30.1380.20">
    <property type="entry name" value="Trafficking protein particle complex subunit 3"/>
    <property type="match status" value="1"/>
</dbReference>
<dbReference type="InterPro" id="IPR007194">
    <property type="entry name" value="TRAPP_component"/>
</dbReference>
<sequence>MSDPLSSNPSIITSQVGGFKSNSAGTPSVTPLSSSYTLPSQSSISAQNSPLGGTLQNNNYGGSTGNLVGLGQQSQLMTSSVSTSNLTSLVTQTAIPQSTSRGISTSCFEFFYIEMIEYIMKSTENDKIQAFKKLDKLGIKVGHKLVERLSLDTNLFPDLLDSIKFICKIFWMSIFKKTIDGLKTNHKGVFVLTDNKFQWLQHLSFDPTSSNKDCSEYVQFACGLIKGAMLNFGYKCSVTFEIQQIYSYAPFKVMTAIAESACSIKAPKRKKKKFEDIYVRYEKDKQRSPDFDAYFRDGFVNDKFMQKYNEFINSFGNNYKEWKKKEIYFLLLGFYHQNRLVPTDTLFRFLDGMGDEQVEIFAREYSNFKNQEDIFDLVTYHFRYNDYVIFQNNNVRTNLYFYLILLFKDKSKISSKIHSMTKNFNSDIDNNRLFFYILLIMMVTKERDIHHYESKGLFHILLKRDEKIYSALKRYSPAIRSYVYDFISTLLEDDFKFLIQKKEYFDIFQDSKSFQDILSRRYIKNGVEKYKLELELYDFLMNLDIDTKPVFHYNFRQYVKIDIIRSVYFSLYRQKIFDIKELENWKIHINIESINNIFNTIVELESEFKYQSNYNMSKETNPFFFKIVSSFIESNYKGIKVKIPTYFKHPTLIHYIFYKLKIDKIKKDPNLQLDDKYDLEVHEFKYDPNNHWQQQQIECSDSFEKLGQIYSQYYNKMLESSPLTQKERYNKLIKAMKKLKSIQHPIKSYEDLEKEFLEAKLKYERLYRVYQFILDYGFQEFSKETISYSVDPKLAYQRLKDHLTNTMCEKIPYLLESDTIEIIEVFIDSNLFEKIFNYYKNQEQPGKEDLNTICLKFRMFIDKIHSKTISKEHTELLFILKDTPSHDISFIYQHSKFTQFSLENVLRYFNQAVSLVSMAIHLTPFYKFIEGQSFIVISDFDEIRKNLENMHQLLSGDQLLDEDIEKTQEKLKQMLGGLSTIQIKLFSVINMDIIEFFSEFEDKQSFDDRTNLITTNLFSDGFSSSLIDSATIVFHCLSSIVKVYKTYKSTEPRVKSVYSLNQFCQTLLSTFPSVDNLENTFVRLASIQSNMSSLRSLYAFEHGTSTFQKICDILNSSEFYSRYGGEDGWFIKLNQIDYKSEKLKDWEYGLKLRNISDEQKETLARYQSLLAQLEEIHQIHTELDQLFTPEYFGICIKVPINNYCHENIKKEKDEYQQIIKEWRDKMQSFGKRIRLLRTQSISSLYLSIKQLLSMKDSYINGDKEMDLKKSIAKTFVSFVKFCFSKSLIPVSQELIESSIKDIDLGLAVYEYINRSFKEFENIFKEEKSGFIETGPTLVYIKSKEQIYLTMVELNGSKFPHSNQIFFGHKINQEIDDLFYLLVNFSDRPFFLINFPENCQKLLQRLSTYYNDHEFDLLSKFYIISIAQNSAFEFIEKSEHQCEYKWPDLKDLWKANNPTKQLYLISGPSGSGKSFYVNKKIPNRLTLLAHPNTFYSQLIQGVMSKLHCPKNTEKELCLHIIVTPYEDKYFNSFIYHLIMFGIIMNEKNGQLIDIGHLFSKLVIYVEIGQPMDDFIPPSLKLQNNLALECQFYAQEFIPLIFNLSDNLVYKLDWEINEKMDKCLLYYYDSAFHKKVPTIKFSGLSEPLYMDHIVKTVGGQCSLAYLSDPSCLQYKNNFFSLLSERLDFLSLYISIYDQMTRSGYTDQSLPEDLYKLFVLEAVNLADPKLCSVETIWDRPPAITTRTIIKYELNRKPIDLPYLDPIDLNEKNFQKFLSTVSQAFGIESHTYMIENLSHLYNYILTPEFTLRIVILHEKIKNQKSLILTGDTGTGKTHILRFYSLLINAKNNALKEIIFELQEFTNKMIAQSTGKESKLNIIDIQRMAEENSLLTINATDDGSVIVGSFISSNETSRLHFRKIEDFIQKILNSHKLIELIENSLLWKIKKSKTTPVITNNEILNEALKELVNVKFISLFYRIIMHQKYNSNLFKIEVMKFQNKASELKQIDPSLKLVVFIDEFNTSPNDTMALINELFTDGTLDGSPLMVDNIFWIGAMNPKSICKNTLAPIGSESSTMKQAFLVNDPPPSMNQLYFNFGEFNSQSEEKFIEGLLKNYKEPFSLHLKESIIIGQNRLRISKQDRVHVSMRDIIRAIDLYTFFIKDKCGQSLITCGSSITINEHQKHWTALILSMALTYYIRFTPGLDRDRMAMEFQTFLDRKVDTFEARFLQVFKDRYLSLCKLTNLPSGVALTESLMLNIFCTVVSINCGIPLCIVGPPGCSKTLSFTIVIDNMKKPCAENSPYSLMPEVKPFRHACTPHTTDIEIKSKFEQAINRQKAIQSNLSTCVLFLDEASLIDEDKSPLKVMHEYLDKFTKRDDPQDNIGIIILSNKTLDAAKTNRALLLVHPDNINHDDIRSLVMGCLLNKTDKKSLDKKEKKMVSALCGGYEKVHKYAPKGFFHQRDFVFFLKQLNTEYIKKGIELPLALLNCLERNFGGIPHPDFIKLAKVFYEALDLSPPASFATNNTIDALKRSLAQDLNEVQKPSEITFRYGMLVDPSNETSSSLQILKEVGIEHTVVRVGGFGNDKSEESLVQVLSLIKSKMATETTLVLVNTEVIDPCFYELFNRYFILMPSREANGRTMFLSNVSFGSHSIHFEVHPKFKVLIHMPLSRIPHVQTPWINRFEKFYLSIDVLTQFKNTGFEESSIKRFDFLSKSSQNFVDQTHVRQSQELLLIGYSKTETIPSLVYSYSKKLQDSESENYARTEKNISEQTAMNFKLLQIARPEAIIKYSSFLPPEYKHEYFNNQEHFSIIRFLRNISANKSRESNKWTIFTRNSPSLVSLKDIDVSLIRDDSKDNASQVKVLHLTIIQSSAQCQQILQSFKQSSIDNLLIIVVDSSIIDRNVVNFVFECLSDLDKSKLFVMIYAFPTELSILKQLQNNCIFLNDNDYMYIDSLGLDDEQNNQKEFETKETVFRSLINAACKIESIPQKEDLFNVFQKIFLTNLSKISSSMTPFNHRMHSVSGKVAQIYTKSSKRTRVLNSLFKNNPIWMESVIESFISQLVFSFNFIKLLENISDGILYGKDPQSLTKSFECSLVSYISPVISNIVKILFSHLSFGRILEISKNYLNLDQDKNKSLEFDDDQDSSLSSSDLTIENIKEQYQLISLIIRSSDVPNLPTISSIKKLEPITLPIHKTDTNYQLPLYYYIETSLLNIISRVLIESGSNDIKLNYCYLSFYLETHPIRPVLEYINSSAFLFNLFKQDFIKYRFNISAASDIHGSNGPSGTDPNLTNFFIGIMDIILPIKDEKRYSQIVQYFIIQKYYLDTIKFIYSSIVPIQTLMSEEERATFLNNQLLVELSRLTGGEILNIQELKVCLIQFSVQKMELFYNQKIKSRVLELGTITTPIKEATILWLRVAKDLFNRIKITDIIQFKNNRYKIYYIHTLYQILVNTDLDDPKSKELFDLSDTFMTNDPIQLCNQLKKCKISNETLLDIMQPIIQNDPKYFLNFIEQPTTPIGWSCNLFNLIYRDDPINLTMVINDRLSSYPKSYETVATPFNQCLDSISTMIQMIFKTLIILSKNGNLVDIVFYSFYEMIKENGGNRCAQFKSLYQAKKENQTPIDKIQLVATSCVILDQLANDINTLDLSQMISKVNGKEIQQIYKTILGRFENNDDDGQTIIYKMYLFKKITNEKTLLQFLQSMESLTSVGLSKHHITDNSIQLDDKFYMPFMYDKCPEYYCYTQCLELIDRRSLDPFKSFVNNFKTLNSWYKSIGSIRMILFLLAYRFYMNGNDQNLLFIKQIVEDPEICASLYLGEYLPHFLKVINKDFNWDNQIDVLLFDKLSTSKSKEMQDRAYCIVNFIAISIGSTRTHLSKLTTHPLDAVLKDFPGCEGGVLIDCNMRYRLLNKPIETDSMDGIVLNKFIINAMTWSVLAFSASVKKLNYTAFNSVSQKKFIHFPEDSKNASNYILSRGIVSFGELSMAESYLAKNIDPVMLLSNISFKLWDKSFTDATIKETFKDRESIAYEKTFCKIIAEVEEEYENKRQASYSIVSEKNPFLGSIFKIRYSCSLFATPFISYEAIYDLLSRENPHDHQLLRLFMSKIKNICSSSHFSTLINFLKLFFKYNSNVIPQSYLQKGMKDIFQYLLSTHTETEESIAVFKNEWEQFKQSWTQVRLSLSSIQGCPRANEYEKEIPIFDDDTPVILLLSNKEERGYIINVITDWLDHTQTQIINKSKESLSPTLSKLEGFYDSDEFDICDITPEFGTNYMLIGSNFNEEDFIDFIRFEISKYQHFGQDNQQLKPNWNDIEKRVILNYISGRNIQGPQFKEYIIDFPFNKKLDEYGNNNNNINNNCKQIVNSNNNRNSILFNNDVLSIKPVGPQYFKDLIATCDSLIQATGKRYKQKISPNDKLKFKSYFKFKLSGNGLEILGTFLVETMIKLLSAQDDDKDGEKCICVDPNIENLTKIDKNISTLLSKTPINKIISVSKILINCNSGYKSFSSIIPEPVKIIKEIVDAFKQISKKIQDSCGNITQKIKEWIDYLLDFINANLEIKTSISQVQPNQLLVKLFKDFKLTNIPQGSTILFNIFSEIPTNTNSSYYSLFMDMLQDTLMKLYIKLDEEQTFVNVYKELQAPKKDIESLNLEIDNIPTYQKSNPLGEAKILTMEENTKNVNLKIVGRPSDPYRTITTNDINVTTGERVMISNLFNWLRFTLLNSNLHSKIPKDSFTFFTCIKTFITEANSKTNYNALDVSELYKQMNIPNQVLSSPSQTLTTMLQRVASFFIDDHINSLVGLKITPSCNDCDEDGETVNCDFIISQIQIPCEISSQSLSKIVTSHSNTLKAPHKKECSTCEQELRIKTKYPQYIFFDVNRSVQGEFNHDKLEHPNSFQLLKSTYVIDSVLNIDDSINIYQDKNMVSFKPNSITMINDKQESERSDHHHSRLLIYKLSTAPTTTTNLRQENRVDENAINNNGGTFISSPSLLSENNNNNDQIWEGKSASDIKSTLNNHFILWINNLNYSNENKTLLVKLLETSQIVDFDTAFILSLTDWQDVFKENIALRAKFLKHFEELKNQYVPQQGITLSSEEFVLL</sequence>
<dbReference type="GO" id="GO:0004842">
    <property type="term" value="F:ubiquitin-protein transferase activity"/>
    <property type="evidence" value="ECO:0007669"/>
    <property type="project" value="InterPro"/>
</dbReference>
<dbReference type="Pfam" id="PF04051">
    <property type="entry name" value="TRAPP"/>
    <property type="match status" value="1"/>
</dbReference>
<dbReference type="GO" id="GO:0016887">
    <property type="term" value="F:ATP hydrolysis activity"/>
    <property type="evidence" value="ECO:0007669"/>
    <property type="project" value="InterPro"/>
</dbReference>
<dbReference type="SUPFAM" id="SSF111126">
    <property type="entry name" value="Ligand-binding domain in the NO signalling and Golgi transport"/>
    <property type="match status" value="1"/>
</dbReference>
<evidence type="ECO:0000313" key="4">
    <source>
        <dbReference type="EMBL" id="KAF2078193.1"/>
    </source>
</evidence>
<dbReference type="Gene3D" id="3.40.50.300">
    <property type="entry name" value="P-loop containing nucleotide triphosphate hydrolases"/>
    <property type="match status" value="2"/>
</dbReference>
<dbReference type="PROSITE" id="PS00675">
    <property type="entry name" value="SIGMA54_INTERACT_1"/>
    <property type="match status" value="1"/>
</dbReference>
<dbReference type="InterPro" id="IPR031248">
    <property type="entry name" value="RNF213"/>
</dbReference>
<dbReference type="InterPro" id="IPR003959">
    <property type="entry name" value="ATPase_AAA_core"/>
</dbReference>
<keyword evidence="5" id="KW-1185">Reference proteome</keyword>
<dbReference type="SUPFAM" id="SSF52540">
    <property type="entry name" value="P-loop containing nucleoside triphosphate hydrolases"/>
    <property type="match status" value="2"/>
</dbReference>
<dbReference type="InterPro" id="IPR024096">
    <property type="entry name" value="NO_sig/Golgi_transp_ligand-bd"/>
</dbReference>
<dbReference type="OrthoDB" id="19599at2759"/>
<name>A0A8J4V5I9_9MYCE</name>
<dbReference type="PANTHER" id="PTHR22605:SF1">
    <property type="entry name" value="RZ-TYPE DOMAIN-CONTAINING PROTEIN"/>
    <property type="match status" value="1"/>
</dbReference>
<dbReference type="GO" id="GO:0048193">
    <property type="term" value="P:Golgi vesicle transport"/>
    <property type="evidence" value="ECO:0007669"/>
    <property type="project" value="InterPro"/>
</dbReference>
<dbReference type="Proteomes" id="UP000695562">
    <property type="component" value="Unassembled WGS sequence"/>
</dbReference>
<feature type="domain" description="AAA+ ATPase" evidence="3">
    <location>
        <begin position="2266"/>
        <end position="2409"/>
    </location>
</feature>
<dbReference type="EMBL" id="AJWJ01000009">
    <property type="protein sequence ID" value="KAF2078193.1"/>
    <property type="molecule type" value="Genomic_DNA"/>
</dbReference>
<evidence type="ECO:0000256" key="2">
    <source>
        <dbReference type="SAM" id="MobiDB-lite"/>
    </source>
</evidence>
<evidence type="ECO:0000256" key="1">
    <source>
        <dbReference type="ARBA" id="ARBA00006218"/>
    </source>
</evidence>
<dbReference type="InterPro" id="IPR037992">
    <property type="entry name" value="TRAPPC6/Trs33"/>
</dbReference>
<accession>A0A8J4V5I9</accession>
<gene>
    <name evidence="4" type="ORF">CYY_000483</name>
</gene>
<dbReference type="Pfam" id="PF00004">
    <property type="entry name" value="AAA"/>
    <property type="match status" value="1"/>
</dbReference>
<comment type="caution">
    <text evidence="4">The sequence shown here is derived from an EMBL/GenBank/DDBJ whole genome shotgun (WGS) entry which is preliminary data.</text>
</comment>
<dbReference type="CDD" id="cd14944">
    <property type="entry name" value="TRAPPC6A_Trs33"/>
    <property type="match status" value="1"/>
</dbReference>
<dbReference type="InterPro" id="IPR027417">
    <property type="entry name" value="P-loop_NTPase"/>
</dbReference>
<dbReference type="GO" id="GO:0005524">
    <property type="term" value="F:ATP binding"/>
    <property type="evidence" value="ECO:0007669"/>
    <property type="project" value="InterPro"/>
</dbReference>
<feature type="region of interest" description="Disordered" evidence="2">
    <location>
        <begin position="1"/>
        <end position="25"/>
    </location>
</feature>
<evidence type="ECO:0000313" key="5">
    <source>
        <dbReference type="Proteomes" id="UP000695562"/>
    </source>
</evidence>
<dbReference type="InterPro" id="IPR003593">
    <property type="entry name" value="AAA+_ATPase"/>
</dbReference>
<reference evidence="4" key="1">
    <citation type="submission" date="2020-01" db="EMBL/GenBank/DDBJ databases">
        <title>Development of genomics and gene disruption for Polysphondylium violaceum indicates a role for the polyketide synthase stlB in stalk morphogenesis.</title>
        <authorList>
            <person name="Narita B."/>
            <person name="Kawabe Y."/>
            <person name="Kin K."/>
            <person name="Saito T."/>
            <person name="Gibbs R."/>
            <person name="Kuspa A."/>
            <person name="Muzny D."/>
            <person name="Queller D."/>
            <person name="Richards S."/>
            <person name="Strassman J."/>
            <person name="Sucgang R."/>
            <person name="Worley K."/>
            <person name="Schaap P."/>
        </authorList>
    </citation>
    <scope>NUCLEOTIDE SEQUENCE</scope>
    <source>
        <strain evidence="4">QSvi11</strain>
    </source>
</reference>
<dbReference type="PANTHER" id="PTHR22605">
    <property type="entry name" value="RZ-TYPE DOMAIN-CONTAINING PROTEIN"/>
    <property type="match status" value="1"/>
</dbReference>
<protein>
    <recommendedName>
        <fullName evidence="3">AAA+ ATPase domain-containing protein</fullName>
    </recommendedName>
</protein>
<dbReference type="SMART" id="SM00382">
    <property type="entry name" value="AAA"/>
    <property type="match status" value="2"/>
</dbReference>
<comment type="similarity">
    <text evidence="1">Belongs to the TRAPP small subunits family. BET3 subfamily.</text>
</comment>
<evidence type="ECO:0000259" key="3">
    <source>
        <dbReference type="SMART" id="SM00382"/>
    </source>
</evidence>
<proteinExistence type="inferred from homology"/>
<organism evidence="4 5">
    <name type="scientific">Polysphondylium violaceum</name>
    <dbReference type="NCBI Taxonomy" id="133409"/>
    <lineage>
        <taxon>Eukaryota</taxon>
        <taxon>Amoebozoa</taxon>
        <taxon>Evosea</taxon>
        <taxon>Eumycetozoa</taxon>
        <taxon>Dictyostelia</taxon>
        <taxon>Dictyosteliales</taxon>
        <taxon>Dictyosteliaceae</taxon>
        <taxon>Polysphondylium</taxon>
    </lineage>
</organism>
<dbReference type="InterPro" id="IPR025662">
    <property type="entry name" value="Sigma_54_int_dom_ATP-bd_1"/>
</dbReference>